<dbReference type="Pfam" id="PF08401">
    <property type="entry name" value="ArdcN"/>
    <property type="match status" value="1"/>
</dbReference>
<dbReference type="GO" id="GO:0003697">
    <property type="term" value="F:single-stranded DNA binding"/>
    <property type="evidence" value="ECO:0007669"/>
    <property type="project" value="InterPro"/>
</dbReference>
<feature type="domain" description="N-terminal" evidence="3">
    <location>
        <begin position="32"/>
        <end position="110"/>
    </location>
</feature>
<evidence type="ECO:0000313" key="5">
    <source>
        <dbReference type="Proteomes" id="UP000007177"/>
    </source>
</evidence>
<dbReference type="STRING" id="931626.Awo_c11570"/>
<sequence>MAKYQKRSPEEIKKELESYNQKILDLGENFKRDPSAMADYFAFGAKFYQYSAKNQLLVYLQNEHASFVGSYKFFQNQGYQVQKGERGMKIFTPVKCSYFYRTGEKQSTPLKDATKYERELINQGIIEVKSTVRFKLGTVFDIAQTNCPPENYPKLFDFGEQSYDHARVFNKLKSYCELQGFPVEDIGMRSITLRGTFTPDTKEIKLNEKLQDTQKLGTFLHEMAHAFLEHGFSDDHCSVHDHMHEFEADGLGIMLLTRFGFDITEPMKDHLSSHYQLFLSEVDQLGDDSKKKEFTIDKSLDRINTVYKEHIDNLEMILEDENDYAKKAENDRSDSEKMTEYEDEDELEM</sequence>
<reference evidence="4 5" key="2">
    <citation type="journal article" date="2012" name="PLoS ONE">
        <title>An ancient pathway combining carbon dioxide fixation with the generation and utilization of a sodium ion gradient for ATP synthesis.</title>
        <authorList>
            <person name="Poehlein A."/>
            <person name="Schmidt S."/>
            <person name="Kaster A.K."/>
            <person name="Goenrich M."/>
            <person name="Vollmers J."/>
            <person name="Thurmer A."/>
            <person name="Bertsch J."/>
            <person name="Schuchmann K."/>
            <person name="Voigt B."/>
            <person name="Hecker M."/>
            <person name="Daniel R."/>
            <person name="Thauer R.K."/>
            <person name="Gottschalk G."/>
            <person name="Muller V."/>
        </authorList>
    </citation>
    <scope>NUCLEOTIDE SEQUENCE [LARGE SCALE GENOMIC DNA]</scope>
    <source>
        <strain evidence="5">ATCC 29683 / DSM 1030 / JCM 2381 / KCTC 1655 / WB1</strain>
    </source>
</reference>
<evidence type="ECO:0000256" key="1">
    <source>
        <dbReference type="SAM" id="MobiDB-lite"/>
    </source>
</evidence>
<evidence type="ECO:0000259" key="3">
    <source>
        <dbReference type="Pfam" id="PF08401"/>
    </source>
</evidence>
<proteinExistence type="predicted"/>
<protein>
    <submittedName>
        <fullName evidence="4">Uncharacterized protein</fullName>
    </submittedName>
</protein>
<evidence type="ECO:0000313" key="4">
    <source>
        <dbReference type="EMBL" id="AFA47941.1"/>
    </source>
</evidence>
<feature type="domain" description="IrrE N-terminal-like" evidence="2">
    <location>
        <begin position="196"/>
        <end position="256"/>
    </location>
</feature>
<dbReference type="RefSeq" id="WP_014355544.1">
    <property type="nucleotide sequence ID" value="NC_016894.1"/>
</dbReference>
<dbReference type="Proteomes" id="UP000007177">
    <property type="component" value="Chromosome"/>
</dbReference>
<feature type="compositionally biased region" description="Basic and acidic residues" evidence="1">
    <location>
        <begin position="325"/>
        <end position="340"/>
    </location>
</feature>
<organism evidence="4 5">
    <name type="scientific">Acetobacterium woodii (strain ATCC 29683 / DSM 1030 / JCM 2381 / KCTC 1655 / WB1)</name>
    <dbReference type="NCBI Taxonomy" id="931626"/>
    <lineage>
        <taxon>Bacteria</taxon>
        <taxon>Bacillati</taxon>
        <taxon>Bacillota</taxon>
        <taxon>Clostridia</taxon>
        <taxon>Eubacteriales</taxon>
        <taxon>Eubacteriaceae</taxon>
        <taxon>Acetobacterium</taxon>
    </lineage>
</organism>
<dbReference type="eggNOG" id="COG4227">
    <property type="taxonomic scope" value="Bacteria"/>
</dbReference>
<dbReference type="KEGG" id="awo:Awo_c11570"/>
<reference evidence="5" key="1">
    <citation type="submission" date="2011-07" db="EMBL/GenBank/DDBJ databases">
        <title>Complete genome sequence of Acetobacterium woodii.</title>
        <authorList>
            <person name="Poehlein A."/>
            <person name="Schmidt S."/>
            <person name="Kaster A.-K."/>
            <person name="Goenrich M."/>
            <person name="Vollmers J."/>
            <person name="Thuermer A."/>
            <person name="Gottschalk G."/>
            <person name="Thauer R.K."/>
            <person name="Daniel R."/>
            <person name="Mueller V."/>
        </authorList>
    </citation>
    <scope>NUCLEOTIDE SEQUENCE [LARGE SCALE GENOMIC DNA]</scope>
    <source>
        <strain evidence="5">ATCC 29683 / DSM 1030 / JCM 2381 / KCTC 1655 / WB1</strain>
    </source>
</reference>
<name>H6LDG9_ACEWD</name>
<feature type="region of interest" description="Disordered" evidence="1">
    <location>
        <begin position="325"/>
        <end position="349"/>
    </location>
</feature>
<dbReference type="EMBL" id="CP002987">
    <property type="protein sequence ID" value="AFA47941.1"/>
    <property type="molecule type" value="Genomic_DNA"/>
</dbReference>
<accession>H6LDG9</accession>
<evidence type="ECO:0000259" key="2">
    <source>
        <dbReference type="Pfam" id="PF06114"/>
    </source>
</evidence>
<dbReference type="HOGENOM" id="CLU_012069_3_0_9"/>
<keyword evidence="5" id="KW-1185">Reference proteome</keyword>
<gene>
    <name evidence="4" type="ordered locus">Awo_c11570</name>
</gene>
<dbReference type="InterPro" id="IPR010359">
    <property type="entry name" value="IrrE_HExxH"/>
</dbReference>
<dbReference type="OrthoDB" id="9803716at2"/>
<dbReference type="AlphaFoldDB" id="H6LDG9"/>
<dbReference type="Pfam" id="PF06114">
    <property type="entry name" value="Peptidase_M78"/>
    <property type="match status" value="1"/>
</dbReference>
<dbReference type="InterPro" id="IPR013610">
    <property type="entry name" value="ArdC_N"/>
</dbReference>